<feature type="domain" description="Aldehyde dehydrogenase" evidence="5">
    <location>
        <begin position="19"/>
        <end position="478"/>
    </location>
</feature>
<proteinExistence type="inferred from homology"/>
<evidence type="ECO:0000313" key="7">
    <source>
        <dbReference type="Proteomes" id="UP001366166"/>
    </source>
</evidence>
<dbReference type="InterPro" id="IPR016161">
    <property type="entry name" value="Ald_DH/histidinol_DH"/>
</dbReference>
<gene>
    <name evidence="6" type="primary">gabD</name>
    <name evidence="6" type="ORF">FAK_07750</name>
</gene>
<dbReference type="InterPro" id="IPR010102">
    <property type="entry name" value="Succ_semiAld_DH"/>
</dbReference>
<protein>
    <submittedName>
        <fullName evidence="6">NAD-dependent succinate-semialdehyde dehydrogenase</fullName>
    </submittedName>
</protein>
<dbReference type="InterPro" id="IPR016160">
    <property type="entry name" value="Ald_DH_CS_CYS"/>
</dbReference>
<dbReference type="PROSITE" id="PS00070">
    <property type="entry name" value="ALDEHYDE_DEHYDR_CYS"/>
    <property type="match status" value="1"/>
</dbReference>
<dbReference type="Gene3D" id="3.40.309.10">
    <property type="entry name" value="Aldehyde Dehydrogenase, Chain A, domain 2"/>
    <property type="match status" value="1"/>
</dbReference>
<dbReference type="EMBL" id="AP028679">
    <property type="protein sequence ID" value="BEQ13709.1"/>
    <property type="molecule type" value="Genomic_DNA"/>
</dbReference>
<dbReference type="NCBIfam" id="TIGR01780">
    <property type="entry name" value="SSADH"/>
    <property type="match status" value="1"/>
</dbReference>
<feature type="active site" evidence="3">
    <location>
        <position position="255"/>
    </location>
</feature>
<evidence type="ECO:0000256" key="3">
    <source>
        <dbReference type="PROSITE-ProRule" id="PRU10007"/>
    </source>
</evidence>
<dbReference type="FunFam" id="3.40.309.10:FF:000004">
    <property type="entry name" value="Succinate-semialdehyde dehydrogenase I"/>
    <property type="match status" value="1"/>
</dbReference>
<dbReference type="PANTHER" id="PTHR43353">
    <property type="entry name" value="SUCCINATE-SEMIALDEHYDE DEHYDROGENASE, MITOCHONDRIAL"/>
    <property type="match status" value="1"/>
</dbReference>
<dbReference type="PANTHER" id="PTHR43353:SF5">
    <property type="entry name" value="SUCCINATE-SEMIALDEHYDE DEHYDROGENASE, MITOCHONDRIAL"/>
    <property type="match status" value="1"/>
</dbReference>
<accession>A0AAU9EEM8</accession>
<dbReference type="InterPro" id="IPR016163">
    <property type="entry name" value="Ald_DH_C"/>
</dbReference>
<dbReference type="InterPro" id="IPR050740">
    <property type="entry name" value="Aldehyde_DH_Superfamily"/>
</dbReference>
<evidence type="ECO:0000256" key="2">
    <source>
        <dbReference type="ARBA" id="ARBA00023002"/>
    </source>
</evidence>
<organism evidence="6 7">
    <name type="scientific">Desulfoferula mesophila</name>
    <dbReference type="NCBI Taxonomy" id="3058419"/>
    <lineage>
        <taxon>Bacteria</taxon>
        <taxon>Pseudomonadati</taxon>
        <taxon>Thermodesulfobacteriota</taxon>
        <taxon>Desulfarculia</taxon>
        <taxon>Desulfarculales</taxon>
        <taxon>Desulfarculaceae</taxon>
        <taxon>Desulfoferula</taxon>
    </lineage>
</organism>
<reference evidence="7" key="1">
    <citation type="journal article" date="2023" name="Arch. Microbiol.">
        <title>Desulfoferula mesophilus gen. nov. sp. nov., a mesophilic sulfate-reducing bacterium isolated from a brackish lake sediment.</title>
        <authorList>
            <person name="Watanabe T."/>
            <person name="Yabe T."/>
            <person name="Tsuji J.M."/>
            <person name="Fukui M."/>
        </authorList>
    </citation>
    <scope>NUCLEOTIDE SEQUENCE [LARGE SCALE GENOMIC DNA]</scope>
    <source>
        <strain evidence="7">12FAK</strain>
    </source>
</reference>
<name>A0AAU9EEM8_9BACT</name>
<dbReference type="GO" id="GO:0009450">
    <property type="term" value="P:gamma-aminobutyric acid catabolic process"/>
    <property type="evidence" value="ECO:0007669"/>
    <property type="project" value="InterPro"/>
</dbReference>
<sequence>MKLQHPELFRQKCYVNGAWVASAGGEVLSVDNPATGEQLGTVPSLSAEETRAAIQAASEAWPAWRDLTALQRGACLHRWAQLIADHARDLGVILTSEQGKPLPEALGEIKSGQDAITWFAEEGRRAYGEVIPPPSPDRRPLTIRQPVGVVGAVTPWNFPMSMIARKVSPAPAAGCTIVLKPASATPFSALALAVLAHEAGIPAGVFNVVTGKASVVGGELTASPLVRKFTFTGSTEVGKTLMAQCAQTVKNISLELGGNAPFIVFDDADLDKAIAGALASKYRNTGQTCICVNRFLVQEGIHDAFVERLTREVSAMRVGNGLEEGVRQGPLVDQQGLEKVEALVEASVAQGARVAVGGGRHDLGGNFYQPTVLVDLTPDMPILRREIFGPVATVVRFATEEEAIALANDTEYGLASYMYTNDLGRFWRVAEALESGLVGVNETGLASAESPFGGYKQSGLGREGGRQGLDSFLETKYVLVGGLA</sequence>
<dbReference type="GO" id="GO:0004777">
    <property type="term" value="F:succinate-semialdehyde dehydrogenase (NAD+) activity"/>
    <property type="evidence" value="ECO:0007669"/>
    <property type="project" value="TreeGrafter"/>
</dbReference>
<dbReference type="Proteomes" id="UP001366166">
    <property type="component" value="Chromosome"/>
</dbReference>
<dbReference type="Gene3D" id="3.40.605.10">
    <property type="entry name" value="Aldehyde Dehydrogenase, Chain A, domain 1"/>
    <property type="match status" value="1"/>
</dbReference>
<evidence type="ECO:0000256" key="1">
    <source>
        <dbReference type="ARBA" id="ARBA00009986"/>
    </source>
</evidence>
<keyword evidence="2 4" id="KW-0560">Oxidoreductase</keyword>
<dbReference type="FunFam" id="3.40.605.10:FF:000005">
    <property type="entry name" value="Succinate-semialdehyde dehydrogenase I"/>
    <property type="match status" value="1"/>
</dbReference>
<dbReference type="AlphaFoldDB" id="A0AAU9EEM8"/>
<dbReference type="CDD" id="cd07103">
    <property type="entry name" value="ALDH_F5_SSADH_GabD"/>
    <property type="match status" value="1"/>
</dbReference>
<dbReference type="FunFam" id="3.40.605.10:FF:000026">
    <property type="entry name" value="Aldehyde dehydrogenase, putative"/>
    <property type="match status" value="1"/>
</dbReference>
<dbReference type="RefSeq" id="WP_338605458.1">
    <property type="nucleotide sequence ID" value="NZ_AP028679.1"/>
</dbReference>
<dbReference type="InterPro" id="IPR015590">
    <property type="entry name" value="Aldehyde_DH_dom"/>
</dbReference>
<keyword evidence="7" id="KW-1185">Reference proteome</keyword>
<comment type="similarity">
    <text evidence="1 4">Belongs to the aldehyde dehydrogenase family.</text>
</comment>
<dbReference type="InterPro" id="IPR016162">
    <property type="entry name" value="Ald_DH_N"/>
</dbReference>
<dbReference type="KEGG" id="dmp:FAK_07750"/>
<dbReference type="SUPFAM" id="SSF53720">
    <property type="entry name" value="ALDH-like"/>
    <property type="match status" value="1"/>
</dbReference>
<evidence type="ECO:0000313" key="6">
    <source>
        <dbReference type="EMBL" id="BEQ13709.1"/>
    </source>
</evidence>
<dbReference type="Pfam" id="PF00171">
    <property type="entry name" value="Aldedh"/>
    <property type="match status" value="1"/>
</dbReference>
<evidence type="ECO:0000256" key="4">
    <source>
        <dbReference type="RuleBase" id="RU003345"/>
    </source>
</evidence>
<dbReference type="PROSITE" id="PS00687">
    <property type="entry name" value="ALDEHYDE_DEHYDR_GLU"/>
    <property type="match status" value="1"/>
</dbReference>
<evidence type="ECO:0000259" key="5">
    <source>
        <dbReference type="Pfam" id="PF00171"/>
    </source>
</evidence>
<dbReference type="InterPro" id="IPR029510">
    <property type="entry name" value="Ald_DH_CS_GLU"/>
</dbReference>